<evidence type="ECO:0000256" key="15">
    <source>
        <dbReference type="SAM" id="Phobius"/>
    </source>
</evidence>
<evidence type="ECO:0000313" key="16">
    <source>
        <dbReference type="EMBL" id="MWV70294.1"/>
    </source>
</evidence>
<accession>A0A347VYS0</accession>
<dbReference type="InterPro" id="IPR011908">
    <property type="entry name" value="LipoPS_heptosylTferase-I"/>
</dbReference>
<dbReference type="Gene3D" id="3.40.50.2000">
    <property type="entry name" value="Glycogen Phosphorylase B"/>
    <property type="match status" value="2"/>
</dbReference>
<dbReference type="GO" id="GO:0005886">
    <property type="term" value="C:plasma membrane"/>
    <property type="evidence" value="ECO:0007669"/>
    <property type="project" value="UniProtKB-SubCell"/>
</dbReference>
<sequence length="435" mass="49186">MGFRVGIIRLSALGDVIISAAFLGFLGEVKRAILDAKDSKLESSGNFSCESLQIEWFVDKRFSAILENSPVIDRLHVLDFKGSLKSFSGLLALRKYMKECGKYDIVIDMQGLIKSSLVGKMLDSRTFVGFSWRGARESAASFFYSRRVDISYHANILERNFSLILESLSVLKLDSILKSMDVTFATPDRNALNNELLSFAINLRKNGFSFNLENLDSNLKAKLDSKNFKILFVLEASIKEKIYPANKFIELAKLIQNYKKATFFLAFKDNKDSANFIESNLKNENINCEKLENLSFNELKFALSKMDCVIGGDTGLTYLAWAFGVLTITLYGNKDSKNLQNLDSIESRSQDSNNLENLDSKNTKNIESNLQNNAKISNKNSKKNMRNTHLNRILLGNPYIVSNSNTFEIESIPPQEIFNIFKTQISKKFNLNLSI</sequence>
<dbReference type="GO" id="GO:0008713">
    <property type="term" value="F:ADP-heptose-lipopolysaccharide heptosyltransferase activity"/>
    <property type="evidence" value="ECO:0007669"/>
    <property type="project" value="TreeGrafter"/>
</dbReference>
<evidence type="ECO:0000256" key="3">
    <source>
        <dbReference type="ARBA" id="ARBA00022475"/>
    </source>
</evidence>
<reference evidence="17 18" key="2">
    <citation type="journal article" date="2016" name="Infect. Immun.">
        <title>Helicobacter saguini, a Novel Helicobacter Isolated from Cotton-Top Tamarins with Ulcerative Colitis, Has Proinflammatory Properties and Induces Typhlocolitis and Dysplasia in Gnotobiotic IL-10-/- Mice.</title>
        <authorList>
            <person name="Shen Z."/>
            <person name="Mannion A."/>
            <person name="Whary M.T."/>
            <person name="Muthupalani S."/>
            <person name="Sheh A."/>
            <person name="Feng Y."/>
            <person name="Gong G."/>
            <person name="Vandamme P."/>
            <person name="Holcombe H.R."/>
            <person name="Paster B.J."/>
            <person name="Fox J.G."/>
        </authorList>
    </citation>
    <scope>NUCLEOTIDE SEQUENCE [LARGE SCALE GENOMIC DNA]</scope>
    <source>
        <strain evidence="17 18">MIT 97-6194</strain>
    </source>
</reference>
<evidence type="ECO:0000256" key="4">
    <source>
        <dbReference type="ARBA" id="ARBA00022519"/>
    </source>
</evidence>
<feature type="transmembrane region" description="Helical" evidence="15">
    <location>
        <begin position="6"/>
        <end position="27"/>
    </location>
</feature>
<dbReference type="Proteomes" id="UP000477070">
    <property type="component" value="Unassembled WGS sequence"/>
</dbReference>
<evidence type="ECO:0000256" key="9">
    <source>
        <dbReference type="ARBA" id="ARBA00043995"/>
    </source>
</evidence>
<reference evidence="17 18" key="1">
    <citation type="journal article" date="2014" name="Genome Announc.">
        <title>Draft genome sequences of eight enterohepatic helicobacter species isolated from both laboratory and wild rodents.</title>
        <authorList>
            <person name="Sheh A."/>
            <person name="Shen Z."/>
            <person name="Fox J.G."/>
        </authorList>
    </citation>
    <scope>NUCLEOTIDE SEQUENCE [LARGE SCALE GENOMIC DNA]</scope>
    <source>
        <strain evidence="17 18">MIT 97-6194</strain>
    </source>
</reference>
<dbReference type="Proteomes" id="UP000029714">
    <property type="component" value="Unassembled WGS sequence"/>
</dbReference>
<comment type="subcellular location">
    <subcellularLocation>
        <location evidence="1">Cell inner membrane</location>
        <topology evidence="1">Peripheral membrane protein</topology>
        <orientation evidence="1">Cytoplasmic side</orientation>
    </subcellularLocation>
</comment>
<dbReference type="OrthoDB" id="9760688at2"/>
<dbReference type="GO" id="GO:0009244">
    <property type="term" value="P:lipopolysaccharide core region biosynthetic process"/>
    <property type="evidence" value="ECO:0007669"/>
    <property type="project" value="InterPro"/>
</dbReference>
<comment type="pathway">
    <text evidence="2">Bacterial outer membrane biogenesis; LPS core biosynthesis.</text>
</comment>
<dbReference type="PANTHER" id="PTHR30160">
    <property type="entry name" value="TETRAACYLDISACCHARIDE 4'-KINASE-RELATED"/>
    <property type="match status" value="1"/>
</dbReference>
<evidence type="ECO:0000256" key="6">
    <source>
        <dbReference type="ARBA" id="ARBA00022679"/>
    </source>
</evidence>
<dbReference type="EC" id="2.4.99.23" evidence="10"/>
<keyword evidence="6 17" id="KW-0808">Transferase</keyword>
<evidence type="ECO:0000256" key="7">
    <source>
        <dbReference type="ARBA" id="ARBA00022985"/>
    </source>
</evidence>
<evidence type="ECO:0000256" key="11">
    <source>
        <dbReference type="ARBA" id="ARBA00044190"/>
    </source>
</evidence>
<evidence type="ECO:0000313" key="17">
    <source>
        <dbReference type="EMBL" id="TLD95250.1"/>
    </source>
</evidence>
<name>A0A347VYS0_9HELI</name>
<evidence type="ECO:0000313" key="18">
    <source>
        <dbReference type="Proteomes" id="UP000029714"/>
    </source>
</evidence>
<keyword evidence="18" id="KW-1185">Reference proteome</keyword>
<dbReference type="InterPro" id="IPR051199">
    <property type="entry name" value="LPS_LOS_Heptosyltrfase"/>
</dbReference>
<keyword evidence="4" id="KW-0997">Cell inner membrane</keyword>
<evidence type="ECO:0000256" key="14">
    <source>
        <dbReference type="SAM" id="MobiDB-lite"/>
    </source>
</evidence>
<dbReference type="EMBL" id="JRMP02000003">
    <property type="protein sequence ID" value="TLD95250.1"/>
    <property type="molecule type" value="Genomic_DNA"/>
</dbReference>
<dbReference type="SUPFAM" id="SSF53756">
    <property type="entry name" value="UDP-Glycosyltransferase/glycogen phosphorylase"/>
    <property type="match status" value="1"/>
</dbReference>
<keyword evidence="15" id="KW-1133">Transmembrane helix</keyword>
<protein>
    <recommendedName>
        <fullName evidence="11">Lipopolysaccharide heptosyltransferase 1</fullName>
        <ecNumber evidence="10">2.4.99.23</ecNumber>
    </recommendedName>
    <alternativeName>
        <fullName evidence="12">ADP-heptose:lipopolysaccharide heptosyltransferase I</fullName>
    </alternativeName>
</protein>
<dbReference type="InterPro" id="IPR002201">
    <property type="entry name" value="Glyco_trans_9"/>
</dbReference>
<reference evidence="16 19" key="4">
    <citation type="submission" date="2019-12" db="EMBL/GenBank/DDBJ databases">
        <title>Multi-Generational Helicobacter saguini Isolates.</title>
        <authorList>
            <person name="Mannion A."/>
            <person name="Shen Z."/>
            <person name="Fox J.G."/>
        </authorList>
    </citation>
    <scope>NUCLEOTIDE SEQUENCE [LARGE SCALE GENOMIC DNA]</scope>
    <source>
        <strain evidence="16">16-048</strain>
        <strain evidence="19">16-048 (F4)</strain>
    </source>
</reference>
<organism evidence="17 18">
    <name type="scientific">Helicobacter saguini</name>
    <dbReference type="NCBI Taxonomy" id="1548018"/>
    <lineage>
        <taxon>Bacteria</taxon>
        <taxon>Pseudomonadati</taxon>
        <taxon>Campylobacterota</taxon>
        <taxon>Epsilonproteobacteria</taxon>
        <taxon>Campylobacterales</taxon>
        <taxon>Helicobacteraceae</taxon>
        <taxon>Helicobacter</taxon>
    </lineage>
</organism>
<evidence type="ECO:0000256" key="5">
    <source>
        <dbReference type="ARBA" id="ARBA00022676"/>
    </source>
</evidence>
<dbReference type="PANTHER" id="PTHR30160:SF19">
    <property type="entry name" value="LIPOPOLYSACCHARIDE HEPTOSYLTRANSFERASE 1"/>
    <property type="match status" value="1"/>
</dbReference>
<dbReference type="GO" id="GO:0005829">
    <property type="term" value="C:cytosol"/>
    <property type="evidence" value="ECO:0007669"/>
    <property type="project" value="TreeGrafter"/>
</dbReference>
<evidence type="ECO:0000256" key="13">
    <source>
        <dbReference type="ARBA" id="ARBA00049201"/>
    </source>
</evidence>
<comment type="similarity">
    <text evidence="9">Belongs to the glycosyltransferase 9 family.</text>
</comment>
<reference evidence="17" key="3">
    <citation type="submission" date="2018-04" db="EMBL/GenBank/DDBJ databases">
        <authorList>
            <person name="Sheh A."/>
            <person name="Shen Z."/>
            <person name="Mannion A.J."/>
            <person name="Fox J.G."/>
        </authorList>
    </citation>
    <scope>NUCLEOTIDE SEQUENCE</scope>
    <source>
        <strain evidence="17">MIT 97-6194</strain>
    </source>
</reference>
<dbReference type="Pfam" id="PF01075">
    <property type="entry name" value="Glyco_transf_9"/>
    <property type="match status" value="1"/>
</dbReference>
<keyword evidence="15" id="KW-0812">Transmembrane</keyword>
<dbReference type="EMBL" id="QBIU01000002">
    <property type="protein sequence ID" value="MWV70294.1"/>
    <property type="molecule type" value="Genomic_DNA"/>
</dbReference>
<dbReference type="RefSeq" id="WP_034573244.1">
    <property type="nucleotide sequence ID" value="NZ_JRMP02000003.1"/>
</dbReference>
<evidence type="ECO:0000256" key="1">
    <source>
        <dbReference type="ARBA" id="ARBA00004515"/>
    </source>
</evidence>
<dbReference type="NCBIfam" id="TIGR02193">
    <property type="entry name" value="heptsyl_trn_I"/>
    <property type="match status" value="1"/>
</dbReference>
<keyword evidence="5" id="KW-0328">Glycosyltransferase</keyword>
<proteinExistence type="inferred from homology"/>
<comment type="catalytic activity">
    <reaction evidence="13">
        <text>an alpha-Kdo-(2-&gt;4)-alpha-Kdo-(2-&gt;6)-lipid A + ADP-L-glycero-beta-D-manno-heptose = an L-alpha-D-Hep-(1-&gt;5)-[alpha-Kdo-(2-&gt;4)]-alpha-Kdo-(2-&gt;6)-lipid A + ADP + H(+)</text>
        <dbReference type="Rhea" id="RHEA:74067"/>
        <dbReference type="ChEBI" id="CHEBI:15378"/>
        <dbReference type="ChEBI" id="CHEBI:61506"/>
        <dbReference type="ChEBI" id="CHEBI:176431"/>
        <dbReference type="ChEBI" id="CHEBI:193068"/>
        <dbReference type="ChEBI" id="CHEBI:456216"/>
        <dbReference type="EC" id="2.4.99.23"/>
    </reaction>
</comment>
<evidence type="ECO:0000256" key="12">
    <source>
        <dbReference type="ARBA" id="ARBA00044330"/>
    </source>
</evidence>
<evidence type="ECO:0000256" key="8">
    <source>
        <dbReference type="ARBA" id="ARBA00023136"/>
    </source>
</evidence>
<evidence type="ECO:0000256" key="10">
    <source>
        <dbReference type="ARBA" id="ARBA00044041"/>
    </source>
</evidence>
<keyword evidence="7" id="KW-0448">Lipopolysaccharide biosynthesis</keyword>
<keyword evidence="3" id="KW-1003">Cell membrane</keyword>
<dbReference type="AlphaFoldDB" id="A0A347VYS0"/>
<evidence type="ECO:0000313" key="19">
    <source>
        <dbReference type="Proteomes" id="UP000477070"/>
    </source>
</evidence>
<comment type="caution">
    <text evidence="17">The sequence shown here is derived from an EMBL/GenBank/DDBJ whole genome shotgun (WGS) entry which is preliminary data.</text>
</comment>
<gene>
    <name evidence="17" type="primary">waaC</name>
    <name evidence="16" type="ORF">DCO61_09840</name>
    <name evidence="17" type="ORF">LS64_002495</name>
</gene>
<feature type="region of interest" description="Disordered" evidence="14">
    <location>
        <begin position="350"/>
        <end position="382"/>
    </location>
</feature>
<evidence type="ECO:0000256" key="2">
    <source>
        <dbReference type="ARBA" id="ARBA00004713"/>
    </source>
</evidence>
<keyword evidence="8 15" id="KW-0472">Membrane</keyword>